<evidence type="ECO:0000259" key="1">
    <source>
        <dbReference type="Pfam" id="PF14230"/>
    </source>
</evidence>
<sequence length="189" mass="19710">MRKLLAPALLGTALVAGLTTGCTDLLDKKVTAAEVESQISDKLADQLGGRPRSVSCPADLRGEVGATLRCDLVTADGTERIVNVTVTGVDGDRISYDINSPAPRQTTAPAPSGGVPLLTQAQVEAEALRQLAPRLDGDPRSVVCPGDLRGEVGATMQCDLHFTDGTWRAVTITVTSVAGTTVNFDIRLS</sequence>
<proteinExistence type="predicted"/>
<dbReference type="AlphaFoldDB" id="D1A1Y0"/>
<dbReference type="KEGG" id="tcu:Tcur_2252"/>
<dbReference type="HOGENOM" id="CLU_1408146_0_0_11"/>
<dbReference type="InterPro" id="IPR025637">
    <property type="entry name" value="DUF4333"/>
</dbReference>
<feature type="domain" description="DUF4333" evidence="1">
    <location>
        <begin position="16"/>
        <end position="91"/>
    </location>
</feature>
<evidence type="ECO:0000313" key="2">
    <source>
        <dbReference type="EMBL" id="ACY97818.1"/>
    </source>
</evidence>
<dbReference type="eggNOG" id="ENOG50333I1">
    <property type="taxonomic scope" value="Bacteria"/>
</dbReference>
<name>D1A1Y0_THECD</name>
<organism evidence="2 3">
    <name type="scientific">Thermomonospora curvata (strain ATCC 19995 / DSM 43183 / JCM 3096 / KCTC 9072 / NBRC 15933 / NCIMB 10081 / Henssen B9)</name>
    <dbReference type="NCBI Taxonomy" id="471852"/>
    <lineage>
        <taxon>Bacteria</taxon>
        <taxon>Bacillati</taxon>
        <taxon>Actinomycetota</taxon>
        <taxon>Actinomycetes</taxon>
        <taxon>Streptosporangiales</taxon>
        <taxon>Thermomonosporaceae</taxon>
        <taxon>Thermomonospora</taxon>
    </lineage>
</organism>
<dbReference type="Pfam" id="PF14230">
    <property type="entry name" value="DUF4333"/>
    <property type="match status" value="2"/>
</dbReference>
<protein>
    <recommendedName>
        <fullName evidence="1">DUF4333 domain-containing protein</fullName>
    </recommendedName>
</protein>
<dbReference type="RefSeq" id="WP_012852602.1">
    <property type="nucleotide sequence ID" value="NC_013510.1"/>
</dbReference>
<dbReference type="PROSITE" id="PS51257">
    <property type="entry name" value="PROKAR_LIPOPROTEIN"/>
    <property type="match status" value="1"/>
</dbReference>
<feature type="domain" description="DUF4333" evidence="1">
    <location>
        <begin position="118"/>
        <end position="179"/>
    </location>
</feature>
<dbReference type="EMBL" id="CP001738">
    <property type="protein sequence ID" value="ACY97818.1"/>
    <property type="molecule type" value="Genomic_DNA"/>
</dbReference>
<keyword evidence="3" id="KW-1185">Reference proteome</keyword>
<reference evidence="2 3" key="1">
    <citation type="journal article" date="2011" name="Stand. Genomic Sci.">
        <title>Complete genome sequence of Thermomonospora curvata type strain (B9).</title>
        <authorList>
            <person name="Chertkov O."/>
            <person name="Sikorski J."/>
            <person name="Nolan M."/>
            <person name="Lapidus A."/>
            <person name="Lucas S."/>
            <person name="Del Rio T.G."/>
            <person name="Tice H."/>
            <person name="Cheng J.F."/>
            <person name="Goodwin L."/>
            <person name="Pitluck S."/>
            <person name="Liolios K."/>
            <person name="Ivanova N."/>
            <person name="Mavromatis K."/>
            <person name="Mikhailova N."/>
            <person name="Ovchinnikova G."/>
            <person name="Pati A."/>
            <person name="Chen A."/>
            <person name="Palaniappan K."/>
            <person name="Djao O.D."/>
            <person name="Land M."/>
            <person name="Hauser L."/>
            <person name="Chang Y.J."/>
            <person name="Jeffries C.D."/>
            <person name="Brettin T."/>
            <person name="Han C."/>
            <person name="Detter J.C."/>
            <person name="Rohde M."/>
            <person name="Goker M."/>
            <person name="Woyke T."/>
            <person name="Bristow J."/>
            <person name="Eisen J.A."/>
            <person name="Markowitz V."/>
            <person name="Hugenholtz P."/>
            <person name="Klenk H.P."/>
            <person name="Kyrpides N.C."/>
        </authorList>
    </citation>
    <scope>NUCLEOTIDE SEQUENCE [LARGE SCALE GENOMIC DNA]</scope>
    <source>
        <strain evidence="3">ATCC 19995 / DSM 43183 / JCM 3096 / KCTC 9072 / NBRC 15933 / NCIMB 10081 / Henssen B9</strain>
    </source>
</reference>
<accession>D1A1Y0</accession>
<dbReference type="Proteomes" id="UP000001918">
    <property type="component" value="Chromosome"/>
</dbReference>
<evidence type="ECO:0000313" key="3">
    <source>
        <dbReference type="Proteomes" id="UP000001918"/>
    </source>
</evidence>
<gene>
    <name evidence="2" type="ordered locus">Tcur_2252</name>
</gene>